<protein>
    <submittedName>
        <fullName evidence="1">Uncharacterized protein</fullName>
    </submittedName>
</protein>
<dbReference type="RefSeq" id="XP_008045282.1">
    <property type="nucleotide sequence ID" value="XM_008047091.1"/>
</dbReference>
<dbReference type="EMBL" id="JH711798">
    <property type="protein sequence ID" value="EIW51725.1"/>
    <property type="molecule type" value="Genomic_DNA"/>
</dbReference>
<organism evidence="1 2">
    <name type="scientific">Trametes versicolor (strain FP-101664)</name>
    <name type="common">White-rot fungus</name>
    <name type="synonym">Coriolus versicolor</name>
    <dbReference type="NCBI Taxonomy" id="717944"/>
    <lineage>
        <taxon>Eukaryota</taxon>
        <taxon>Fungi</taxon>
        <taxon>Dikarya</taxon>
        <taxon>Basidiomycota</taxon>
        <taxon>Agaricomycotina</taxon>
        <taxon>Agaricomycetes</taxon>
        <taxon>Polyporales</taxon>
        <taxon>Polyporaceae</taxon>
        <taxon>Trametes</taxon>
    </lineage>
</organism>
<evidence type="ECO:0000313" key="1">
    <source>
        <dbReference type="EMBL" id="EIW51725.1"/>
    </source>
</evidence>
<proteinExistence type="predicted"/>
<sequence>MYGRASCQERLMSTSDRRYEQALLWEAEEPLVVPPQPRVTTCTEVPDPDACPFEDQPLLVEDPEDGPALANATPPDATSPMLVDVLAALLAALRQRYFERLRALKEFLLLEQ</sequence>
<dbReference type="GeneID" id="19420205"/>
<dbReference type="AlphaFoldDB" id="R7S7S1"/>
<evidence type="ECO:0000313" key="2">
    <source>
        <dbReference type="Proteomes" id="UP000054317"/>
    </source>
</evidence>
<name>R7S7S1_TRAVS</name>
<gene>
    <name evidence="1" type="ORF">TRAVEDRAFT_75527</name>
</gene>
<dbReference type="Proteomes" id="UP000054317">
    <property type="component" value="Unassembled WGS sequence"/>
</dbReference>
<keyword evidence="2" id="KW-1185">Reference proteome</keyword>
<accession>R7S7S1</accession>
<reference evidence="2" key="1">
    <citation type="journal article" date="2012" name="Science">
        <title>The Paleozoic origin of enzymatic lignin decomposition reconstructed from 31 fungal genomes.</title>
        <authorList>
            <person name="Floudas D."/>
            <person name="Binder M."/>
            <person name="Riley R."/>
            <person name="Barry K."/>
            <person name="Blanchette R.A."/>
            <person name="Henrissat B."/>
            <person name="Martinez A.T."/>
            <person name="Otillar R."/>
            <person name="Spatafora J.W."/>
            <person name="Yadav J.S."/>
            <person name="Aerts A."/>
            <person name="Benoit I."/>
            <person name="Boyd A."/>
            <person name="Carlson A."/>
            <person name="Copeland A."/>
            <person name="Coutinho P.M."/>
            <person name="de Vries R.P."/>
            <person name="Ferreira P."/>
            <person name="Findley K."/>
            <person name="Foster B."/>
            <person name="Gaskell J."/>
            <person name="Glotzer D."/>
            <person name="Gorecki P."/>
            <person name="Heitman J."/>
            <person name="Hesse C."/>
            <person name="Hori C."/>
            <person name="Igarashi K."/>
            <person name="Jurgens J.A."/>
            <person name="Kallen N."/>
            <person name="Kersten P."/>
            <person name="Kohler A."/>
            <person name="Kuees U."/>
            <person name="Kumar T.K.A."/>
            <person name="Kuo A."/>
            <person name="LaButti K."/>
            <person name="Larrondo L.F."/>
            <person name="Lindquist E."/>
            <person name="Ling A."/>
            <person name="Lombard V."/>
            <person name="Lucas S."/>
            <person name="Lundell T."/>
            <person name="Martin R."/>
            <person name="McLaughlin D.J."/>
            <person name="Morgenstern I."/>
            <person name="Morin E."/>
            <person name="Murat C."/>
            <person name="Nagy L.G."/>
            <person name="Nolan M."/>
            <person name="Ohm R.A."/>
            <person name="Patyshakuliyeva A."/>
            <person name="Rokas A."/>
            <person name="Ruiz-Duenas F.J."/>
            <person name="Sabat G."/>
            <person name="Salamov A."/>
            <person name="Samejima M."/>
            <person name="Schmutz J."/>
            <person name="Slot J.C."/>
            <person name="St John F."/>
            <person name="Stenlid J."/>
            <person name="Sun H."/>
            <person name="Sun S."/>
            <person name="Syed K."/>
            <person name="Tsang A."/>
            <person name="Wiebenga A."/>
            <person name="Young D."/>
            <person name="Pisabarro A."/>
            <person name="Eastwood D.C."/>
            <person name="Martin F."/>
            <person name="Cullen D."/>
            <person name="Grigoriev I.V."/>
            <person name="Hibbett D.S."/>
        </authorList>
    </citation>
    <scope>NUCLEOTIDE SEQUENCE [LARGE SCALE GENOMIC DNA]</scope>
    <source>
        <strain evidence="2">FP-101664</strain>
    </source>
</reference>
<dbReference type="KEGG" id="tvs:TRAVEDRAFT_75527"/>